<organism evidence="1 2">
    <name type="scientific">Virgibacillus tibetensis</name>
    <dbReference type="NCBI Taxonomy" id="3042313"/>
    <lineage>
        <taxon>Bacteria</taxon>
        <taxon>Bacillati</taxon>
        <taxon>Bacillota</taxon>
        <taxon>Bacilli</taxon>
        <taxon>Bacillales</taxon>
        <taxon>Bacillaceae</taxon>
        <taxon>Virgibacillus</taxon>
    </lineage>
</organism>
<protein>
    <recommendedName>
        <fullName evidence="3">CopG family transcriptional regulator</fullName>
    </recommendedName>
</protein>
<dbReference type="RefSeq" id="WP_327607853.1">
    <property type="nucleotide sequence ID" value="NZ_JARZFX010000005.1"/>
</dbReference>
<proteinExistence type="predicted"/>
<dbReference type="Proteomes" id="UP001335737">
    <property type="component" value="Unassembled WGS sequence"/>
</dbReference>
<evidence type="ECO:0008006" key="3">
    <source>
        <dbReference type="Google" id="ProtNLM"/>
    </source>
</evidence>
<evidence type="ECO:0000313" key="2">
    <source>
        <dbReference type="Proteomes" id="UP001335737"/>
    </source>
</evidence>
<name>A0ABU6KG41_9BACI</name>
<evidence type="ECO:0000313" key="1">
    <source>
        <dbReference type="EMBL" id="MEC5424287.1"/>
    </source>
</evidence>
<accession>A0ABU6KG41</accession>
<sequence length="94" mass="10996">MANTRFTISIPSKDWELSQFMEKKLNHNGISLSAYIRELIRKDMDSQENTELEQIYTYVMKRITEEGYLVNDQGATKVNSLIDEADKDIIMDLF</sequence>
<reference evidence="1 2" key="1">
    <citation type="journal article" date="2024" name="Int. J. Syst. Evol. Microbiol.">
        <title>Virgibacillus tibetensis sp. nov., isolated from salt lake on the Tibetan Plateau of China.</title>
        <authorList>
            <person name="Phurbu D."/>
            <person name="Liu Z.-X."/>
            <person name="Wang R."/>
            <person name="Zheng Y.-Y."/>
            <person name="Liu H.-C."/>
            <person name="Zhou Y.-G."/>
            <person name="Yu Y.-J."/>
            <person name="Li A.-H."/>
        </authorList>
    </citation>
    <scope>NUCLEOTIDE SEQUENCE [LARGE SCALE GENOMIC DNA]</scope>
    <source>
        <strain evidence="1 2">C22-A2</strain>
    </source>
</reference>
<dbReference type="EMBL" id="JARZFX010000005">
    <property type="protein sequence ID" value="MEC5424287.1"/>
    <property type="molecule type" value="Genomic_DNA"/>
</dbReference>
<gene>
    <name evidence="1" type="ORF">QGM71_12370</name>
</gene>
<keyword evidence="2" id="KW-1185">Reference proteome</keyword>
<comment type="caution">
    <text evidence="1">The sequence shown here is derived from an EMBL/GenBank/DDBJ whole genome shotgun (WGS) entry which is preliminary data.</text>
</comment>